<evidence type="ECO:0000313" key="9">
    <source>
        <dbReference type="Proteomes" id="UP000825002"/>
    </source>
</evidence>
<dbReference type="InterPro" id="IPR036227">
    <property type="entry name" value="Ribosomal_uL15/eL18_sf"/>
</dbReference>
<dbReference type="SUPFAM" id="SSF52080">
    <property type="entry name" value="Ribosomal proteins L15p and L18e"/>
    <property type="match status" value="1"/>
</dbReference>
<sequence>MRNYHVRKNTLREYCPTINVEKLWSLVPKKAKAKDGKAPVINLVNHGYFKVLGKGSLPKTPIVVKARLFSARAEKKIKEAGGACILTA</sequence>
<organism evidence="8 9">
    <name type="scientific">Fragariocoptes setiger</name>
    <dbReference type="NCBI Taxonomy" id="1670756"/>
    <lineage>
        <taxon>Eukaryota</taxon>
        <taxon>Metazoa</taxon>
        <taxon>Ecdysozoa</taxon>
        <taxon>Arthropoda</taxon>
        <taxon>Chelicerata</taxon>
        <taxon>Arachnida</taxon>
        <taxon>Acari</taxon>
        <taxon>Acariformes</taxon>
        <taxon>Trombidiformes</taxon>
        <taxon>Prostigmata</taxon>
        <taxon>Eupodina</taxon>
        <taxon>Eriophyoidea</taxon>
        <taxon>Phytoptidae</taxon>
        <taxon>Fragariocoptes</taxon>
    </lineage>
</organism>
<protein>
    <recommendedName>
        <fullName evidence="4">Large ribosomal subunit protein uL15</fullName>
    </recommendedName>
    <alternativeName>
        <fullName evidence="5">60S ribosomal protein L27a</fullName>
    </alternativeName>
</protein>
<gene>
    <name evidence="8" type="primary">Rpl27a</name>
    <name evidence="8" type="ORF">GZH46_02297</name>
</gene>
<evidence type="ECO:0000256" key="2">
    <source>
        <dbReference type="ARBA" id="ARBA00022980"/>
    </source>
</evidence>
<accession>A0ABQ7S6Y3</accession>
<evidence type="ECO:0000313" key="8">
    <source>
        <dbReference type="EMBL" id="KAG9509193.1"/>
    </source>
</evidence>
<evidence type="ECO:0000256" key="3">
    <source>
        <dbReference type="ARBA" id="ARBA00023274"/>
    </source>
</evidence>
<dbReference type="InterPro" id="IPR021131">
    <property type="entry name" value="Ribosomal_uL15/eL18"/>
</dbReference>
<evidence type="ECO:0000256" key="6">
    <source>
        <dbReference type="RuleBase" id="RU003888"/>
    </source>
</evidence>
<feature type="domain" description="Large ribosomal subunit protein uL15/eL18" evidence="7">
    <location>
        <begin position="17"/>
        <end position="85"/>
    </location>
</feature>
<evidence type="ECO:0000256" key="4">
    <source>
        <dbReference type="ARBA" id="ARBA00035200"/>
    </source>
</evidence>
<proteinExistence type="inferred from homology"/>
<dbReference type="Pfam" id="PF00828">
    <property type="entry name" value="Ribosomal_L27A"/>
    <property type="match status" value="1"/>
</dbReference>
<keyword evidence="3 6" id="KW-0687">Ribonucleoprotein</keyword>
<evidence type="ECO:0000256" key="5">
    <source>
        <dbReference type="ARBA" id="ARBA00035527"/>
    </source>
</evidence>
<evidence type="ECO:0000259" key="7">
    <source>
        <dbReference type="Pfam" id="PF00828"/>
    </source>
</evidence>
<keyword evidence="9" id="KW-1185">Reference proteome</keyword>
<dbReference type="InterPro" id="IPR001196">
    <property type="entry name" value="Ribosomal_uL15_CS"/>
</dbReference>
<dbReference type="PANTHER" id="PTHR11721">
    <property type="entry name" value="60S RIBOSOMAL PROTEIN L27A"/>
    <property type="match status" value="1"/>
</dbReference>
<dbReference type="PANTHER" id="PTHR11721:SF3">
    <property type="entry name" value="LARGE RIBOSOMAL SUBUNIT PROTEIN UL15"/>
    <property type="match status" value="1"/>
</dbReference>
<dbReference type="Proteomes" id="UP000825002">
    <property type="component" value="Unassembled WGS sequence"/>
</dbReference>
<dbReference type="PROSITE" id="PS00475">
    <property type="entry name" value="RIBOSOMAL_L15"/>
    <property type="match status" value="1"/>
</dbReference>
<comment type="caution">
    <text evidence="8">The sequence shown here is derived from an EMBL/GenBank/DDBJ whole genome shotgun (WGS) entry which is preliminary data.</text>
</comment>
<dbReference type="EMBL" id="JAIFTH010000610">
    <property type="protein sequence ID" value="KAG9509193.1"/>
    <property type="molecule type" value="Genomic_DNA"/>
</dbReference>
<dbReference type="Gene3D" id="3.100.10.10">
    <property type="match status" value="1"/>
</dbReference>
<keyword evidence="2 6" id="KW-0689">Ribosomal protein</keyword>
<comment type="similarity">
    <text evidence="1 6">Belongs to the universal ribosomal protein uL15 family.</text>
</comment>
<name>A0ABQ7S6Y3_9ACAR</name>
<feature type="non-terminal residue" evidence="8">
    <location>
        <position position="1"/>
    </location>
</feature>
<dbReference type="GO" id="GO:0005840">
    <property type="term" value="C:ribosome"/>
    <property type="evidence" value="ECO:0007669"/>
    <property type="project" value="UniProtKB-KW"/>
</dbReference>
<reference evidence="8 9" key="1">
    <citation type="submission" date="2020-10" db="EMBL/GenBank/DDBJ databases">
        <authorList>
            <person name="Klimov P.B."/>
            <person name="Dyachkov S.M."/>
            <person name="Chetverikov P.E."/>
        </authorList>
    </citation>
    <scope>NUCLEOTIDE SEQUENCE [LARGE SCALE GENOMIC DNA]</scope>
    <source>
        <strain evidence="8">BMOC 18-1129-001#AD2665</strain>
        <tissue evidence="8">Entire mites</tissue>
    </source>
</reference>
<evidence type="ECO:0000256" key="1">
    <source>
        <dbReference type="ARBA" id="ARBA00007320"/>
    </source>
</evidence>